<feature type="domain" description="Xylanolytic transcriptional activator regulatory" evidence="4">
    <location>
        <begin position="77"/>
        <end position="151"/>
    </location>
</feature>
<protein>
    <recommendedName>
        <fullName evidence="4">Xylanolytic transcriptional activator regulatory domain-containing protein</fullName>
    </recommendedName>
</protein>
<dbReference type="InterPro" id="IPR007219">
    <property type="entry name" value="XnlR_reg_dom"/>
</dbReference>
<dbReference type="GO" id="GO:0008270">
    <property type="term" value="F:zinc ion binding"/>
    <property type="evidence" value="ECO:0007669"/>
    <property type="project" value="InterPro"/>
</dbReference>
<evidence type="ECO:0000256" key="3">
    <source>
        <dbReference type="SAM" id="MobiDB-lite"/>
    </source>
</evidence>
<dbReference type="Pfam" id="PF04082">
    <property type="entry name" value="Fungal_trans"/>
    <property type="match status" value="1"/>
</dbReference>
<proteinExistence type="predicted"/>
<reference evidence="5" key="1">
    <citation type="submission" date="2020-03" db="EMBL/GenBank/DDBJ databases">
        <title>Draft Genome Sequence of Cylindrodendrum hubeiense.</title>
        <authorList>
            <person name="Buettner E."/>
            <person name="Kellner H."/>
        </authorList>
    </citation>
    <scope>NUCLEOTIDE SEQUENCE</scope>
    <source>
        <strain evidence="5">IHI 201604</strain>
    </source>
</reference>
<evidence type="ECO:0000256" key="1">
    <source>
        <dbReference type="ARBA" id="ARBA00004123"/>
    </source>
</evidence>
<dbReference type="GO" id="GO:0006351">
    <property type="term" value="P:DNA-templated transcription"/>
    <property type="evidence" value="ECO:0007669"/>
    <property type="project" value="InterPro"/>
</dbReference>
<dbReference type="GO" id="GO:0005634">
    <property type="term" value="C:nucleus"/>
    <property type="evidence" value="ECO:0007669"/>
    <property type="project" value="UniProtKB-SubCell"/>
</dbReference>
<evidence type="ECO:0000313" key="6">
    <source>
        <dbReference type="Proteomes" id="UP000722485"/>
    </source>
</evidence>
<dbReference type="EMBL" id="JAANBB010000006">
    <property type="protein sequence ID" value="KAF7557319.1"/>
    <property type="molecule type" value="Genomic_DNA"/>
</dbReference>
<dbReference type="PANTHER" id="PTHR31001:SF74">
    <property type="entry name" value="ZN(II)2CYS6 TRANSCRIPTION FACTOR (EUROFUNG)"/>
    <property type="match status" value="1"/>
</dbReference>
<keyword evidence="6" id="KW-1185">Reference proteome</keyword>
<gene>
    <name evidence="5" type="ORF">G7Z17_g810</name>
</gene>
<accession>A0A9P5HRH5</accession>
<evidence type="ECO:0000313" key="5">
    <source>
        <dbReference type="EMBL" id="KAF7557319.1"/>
    </source>
</evidence>
<comment type="caution">
    <text evidence="5">The sequence shown here is derived from an EMBL/GenBank/DDBJ whole genome shotgun (WGS) entry which is preliminary data.</text>
</comment>
<organism evidence="5 6">
    <name type="scientific">Cylindrodendrum hubeiense</name>
    <dbReference type="NCBI Taxonomy" id="595255"/>
    <lineage>
        <taxon>Eukaryota</taxon>
        <taxon>Fungi</taxon>
        <taxon>Dikarya</taxon>
        <taxon>Ascomycota</taxon>
        <taxon>Pezizomycotina</taxon>
        <taxon>Sordariomycetes</taxon>
        <taxon>Hypocreomycetidae</taxon>
        <taxon>Hypocreales</taxon>
        <taxon>Nectriaceae</taxon>
        <taxon>Cylindrodendrum</taxon>
    </lineage>
</organism>
<feature type="region of interest" description="Disordered" evidence="3">
    <location>
        <begin position="141"/>
        <end position="168"/>
    </location>
</feature>
<dbReference type="OrthoDB" id="4934715at2759"/>
<keyword evidence="2" id="KW-0539">Nucleus</keyword>
<dbReference type="InterPro" id="IPR050613">
    <property type="entry name" value="Sec_Metabolite_Reg"/>
</dbReference>
<dbReference type="GO" id="GO:0003677">
    <property type="term" value="F:DNA binding"/>
    <property type="evidence" value="ECO:0007669"/>
    <property type="project" value="InterPro"/>
</dbReference>
<comment type="subcellular location">
    <subcellularLocation>
        <location evidence="1">Nucleus</location>
    </subcellularLocation>
</comment>
<dbReference type="Proteomes" id="UP000722485">
    <property type="component" value="Unassembled WGS sequence"/>
</dbReference>
<dbReference type="CDD" id="cd12148">
    <property type="entry name" value="fungal_TF_MHR"/>
    <property type="match status" value="1"/>
</dbReference>
<dbReference type="PANTHER" id="PTHR31001">
    <property type="entry name" value="UNCHARACTERIZED TRANSCRIPTIONAL REGULATORY PROTEIN"/>
    <property type="match status" value="1"/>
</dbReference>
<evidence type="ECO:0000256" key="2">
    <source>
        <dbReference type="ARBA" id="ARBA00023242"/>
    </source>
</evidence>
<dbReference type="SMART" id="SM00906">
    <property type="entry name" value="Fungal_trans"/>
    <property type="match status" value="1"/>
</dbReference>
<name>A0A9P5HRH5_9HYPO</name>
<feature type="compositionally biased region" description="Basic and acidic residues" evidence="3">
    <location>
        <begin position="141"/>
        <end position="155"/>
    </location>
</feature>
<evidence type="ECO:0000259" key="4">
    <source>
        <dbReference type="SMART" id="SM00906"/>
    </source>
</evidence>
<dbReference type="AlphaFoldDB" id="A0A9P5HRH5"/>
<sequence>MALATQFQKFRLDPGVHTQATLSNEQDLHVAMEAFREKIVQCLVLGNYAKGGPYVLETLMLYIAFEIFLCNDADIGVWIILGTTVQLAMHMGYHRDPKYFKGMTPFAGEMRKRVWATIIELDLGISAQVGHPRLIKQWQTDTKEPSNLHDNDFNKDTTIMPPSRPETDNTPMLYRLAKARIMRTIGFIWDFAADTRPYTYTQVMKMDTKLQDAHTAIPECLKWRSMAHTCLKRSRNPFANCIKSGGGCPLWSTMIFF</sequence>